<dbReference type="EMBL" id="RCUX01000004">
    <property type="protein sequence ID" value="RLP76346.1"/>
    <property type="molecule type" value="Genomic_DNA"/>
</dbReference>
<evidence type="ECO:0000256" key="1">
    <source>
        <dbReference type="SAM" id="Phobius"/>
    </source>
</evidence>
<proteinExistence type="predicted"/>
<evidence type="ECO:0000313" key="3">
    <source>
        <dbReference type="Proteomes" id="UP000272503"/>
    </source>
</evidence>
<dbReference type="AlphaFoldDB" id="A0A3L7A7K6"/>
<reference evidence="2 3" key="1">
    <citation type="submission" date="2018-10" db="EMBL/GenBank/DDBJ databases">
        <authorList>
            <person name="Li J."/>
        </authorList>
    </citation>
    <scope>NUCLEOTIDE SEQUENCE [LARGE SCALE GENOMIC DNA]</scope>
    <source>
        <strain evidence="2 3">IF 016277</strain>
    </source>
</reference>
<name>A0A3L7A7K6_9MICO</name>
<keyword evidence="1" id="KW-0472">Membrane</keyword>
<evidence type="ECO:0000313" key="2">
    <source>
        <dbReference type="EMBL" id="RLP76346.1"/>
    </source>
</evidence>
<dbReference type="RefSeq" id="WP_121647928.1">
    <property type="nucleotide sequence ID" value="NZ_RCUX01000004.1"/>
</dbReference>
<keyword evidence="1" id="KW-1133">Transmembrane helix</keyword>
<protein>
    <submittedName>
        <fullName evidence="2">Uncharacterized protein</fullName>
    </submittedName>
</protein>
<feature type="transmembrane region" description="Helical" evidence="1">
    <location>
        <begin position="48"/>
        <end position="72"/>
    </location>
</feature>
<gene>
    <name evidence="2" type="ORF">D9V32_05605</name>
</gene>
<keyword evidence="1" id="KW-0812">Transmembrane</keyword>
<dbReference type="Proteomes" id="UP000272503">
    <property type="component" value="Unassembled WGS sequence"/>
</dbReference>
<sequence length="78" mass="7832">MTQTPTTAKVRVNPFVTALWTITIGALVLGAILFFVGQGATSLAAASVGGFGSSLFGIGVIAAIALLAVAAVRWTPND</sequence>
<organism evidence="2 3">
    <name type="scientific">Mycetocola tolaasinivorans</name>
    <dbReference type="NCBI Taxonomy" id="76635"/>
    <lineage>
        <taxon>Bacteria</taxon>
        <taxon>Bacillati</taxon>
        <taxon>Actinomycetota</taxon>
        <taxon>Actinomycetes</taxon>
        <taxon>Micrococcales</taxon>
        <taxon>Microbacteriaceae</taxon>
        <taxon>Mycetocola</taxon>
    </lineage>
</organism>
<feature type="transmembrane region" description="Helical" evidence="1">
    <location>
        <begin position="12"/>
        <end position="36"/>
    </location>
</feature>
<comment type="caution">
    <text evidence="2">The sequence shown here is derived from an EMBL/GenBank/DDBJ whole genome shotgun (WGS) entry which is preliminary data.</text>
</comment>
<keyword evidence="3" id="KW-1185">Reference proteome</keyword>
<accession>A0A3L7A7K6</accession>